<keyword evidence="2" id="KW-0862">Zinc</keyword>
<dbReference type="InterPro" id="IPR031824">
    <property type="entry name" value="RNF220_mid"/>
</dbReference>
<keyword evidence="1 3" id="KW-0863">Zinc-finger</keyword>
<keyword evidence="1 3" id="KW-0479">Metal-binding</keyword>
<dbReference type="GO" id="GO:0061630">
    <property type="term" value="F:ubiquitin protein ligase activity"/>
    <property type="evidence" value="ECO:0007669"/>
    <property type="project" value="TreeGrafter"/>
</dbReference>
<organism evidence="6 7">
    <name type="scientific">Oedothorax gibbosus</name>
    <dbReference type="NCBI Taxonomy" id="931172"/>
    <lineage>
        <taxon>Eukaryota</taxon>
        <taxon>Metazoa</taxon>
        <taxon>Ecdysozoa</taxon>
        <taxon>Arthropoda</taxon>
        <taxon>Chelicerata</taxon>
        <taxon>Arachnida</taxon>
        <taxon>Araneae</taxon>
        <taxon>Araneomorphae</taxon>
        <taxon>Entelegynae</taxon>
        <taxon>Araneoidea</taxon>
        <taxon>Linyphiidae</taxon>
        <taxon>Erigoninae</taxon>
        <taxon>Oedothorax</taxon>
    </lineage>
</organism>
<dbReference type="SUPFAM" id="SSF57850">
    <property type="entry name" value="RING/U-box"/>
    <property type="match status" value="1"/>
</dbReference>
<evidence type="ECO:0000256" key="1">
    <source>
        <dbReference type="ARBA" id="ARBA00022771"/>
    </source>
</evidence>
<dbReference type="GO" id="GO:0016567">
    <property type="term" value="P:protein ubiquitination"/>
    <property type="evidence" value="ECO:0007669"/>
    <property type="project" value="TreeGrafter"/>
</dbReference>
<feature type="compositionally biased region" description="Polar residues" evidence="4">
    <location>
        <begin position="402"/>
        <end position="412"/>
    </location>
</feature>
<feature type="domain" description="RING-type" evidence="5">
    <location>
        <begin position="429"/>
        <end position="468"/>
    </location>
</feature>
<feature type="region of interest" description="Disordered" evidence="4">
    <location>
        <begin position="126"/>
        <end position="182"/>
    </location>
</feature>
<dbReference type="Gene3D" id="3.30.40.10">
    <property type="entry name" value="Zinc/RING finger domain, C3HC4 (zinc finger)"/>
    <property type="match status" value="1"/>
</dbReference>
<evidence type="ECO:0000256" key="4">
    <source>
        <dbReference type="SAM" id="MobiDB-lite"/>
    </source>
</evidence>
<gene>
    <name evidence="6" type="ORF">JTE90_019345</name>
</gene>
<feature type="compositionally biased region" description="Polar residues" evidence="4">
    <location>
        <begin position="348"/>
        <end position="372"/>
    </location>
</feature>
<dbReference type="AlphaFoldDB" id="A0AAV6UKK5"/>
<evidence type="ECO:0000256" key="3">
    <source>
        <dbReference type="PROSITE-ProRule" id="PRU00175"/>
    </source>
</evidence>
<feature type="compositionally biased region" description="Polar residues" evidence="4">
    <location>
        <begin position="305"/>
        <end position="324"/>
    </location>
</feature>
<evidence type="ECO:0000313" key="6">
    <source>
        <dbReference type="EMBL" id="KAG8184746.1"/>
    </source>
</evidence>
<protein>
    <recommendedName>
        <fullName evidence="5">RING-type domain-containing protein</fullName>
    </recommendedName>
</protein>
<dbReference type="InterPro" id="IPR013083">
    <property type="entry name" value="Znf_RING/FYVE/PHD"/>
</dbReference>
<comment type="caution">
    <text evidence="6">The sequence shown here is derived from an EMBL/GenBank/DDBJ whole genome shotgun (WGS) entry which is preliminary data.</text>
</comment>
<name>A0AAV6UKK5_9ARAC</name>
<proteinExistence type="predicted"/>
<feature type="region of interest" description="Disordered" evidence="4">
    <location>
        <begin position="285"/>
        <end position="324"/>
    </location>
</feature>
<feature type="region of interest" description="Disordered" evidence="4">
    <location>
        <begin position="402"/>
        <end position="422"/>
    </location>
</feature>
<dbReference type="PROSITE" id="PS50089">
    <property type="entry name" value="ZF_RING_2"/>
    <property type="match status" value="1"/>
</dbReference>
<dbReference type="InterPro" id="IPR001841">
    <property type="entry name" value="Znf_RING"/>
</dbReference>
<dbReference type="GO" id="GO:0008270">
    <property type="term" value="F:zinc ion binding"/>
    <property type="evidence" value="ECO:0007669"/>
    <property type="project" value="UniProtKB-KW"/>
</dbReference>
<evidence type="ECO:0000259" key="5">
    <source>
        <dbReference type="PROSITE" id="PS50089"/>
    </source>
</evidence>
<accession>A0AAV6UKK5</accession>
<dbReference type="Proteomes" id="UP000827092">
    <property type="component" value="Unassembled WGS sequence"/>
</dbReference>
<keyword evidence="7" id="KW-1185">Reference proteome</keyword>
<dbReference type="EMBL" id="JAFNEN010000363">
    <property type="protein sequence ID" value="KAG8184746.1"/>
    <property type="molecule type" value="Genomic_DNA"/>
</dbReference>
<feature type="compositionally biased region" description="Polar residues" evidence="4">
    <location>
        <begin position="143"/>
        <end position="152"/>
    </location>
</feature>
<sequence length="481" mass="53626">MDPNSYTDVNKTGQSAFYGALSGSVCFPMPLMYNPMNSYPFMSTPFLPMHHPMLSGHHGLHQDSHSVLSGSDLGKAQSSEDISSRALAYLQSRYQSMGKCFLPPPPSTRKTSKYLDMSLDSKMGVYGGGDSNGSNNGGGMTLPSLTEATSPVSGGGFTDKESYLSSPGTEVEEPDSSGKCSTDVVEQKVVPRWTCDSSLPPLCPICGRTISLQDLTDHYHMELDRLNELMRKKEWLIQDENNQEQINSLRLQSYHDVERKCPEFRKETYLRVRANRINRLGGCGPRSKRQCFEDTKQPWKMHRPNQFSPKQENISDESSTQSGHQSMLMLELTVQQLAHRAEARTDVNAENFSSENRNLPSYQGALQPQSTENYHEGQSKLDLADSSCNGFNNLDVGSCQTSSYPENLQGARSENRSDDNPCSSADIKCQVCLESYSKPVVSVCCWHVHCENCWLKALGNKRVCPQCEAITSPEDLRRIHL</sequence>
<dbReference type="Pfam" id="PF13923">
    <property type="entry name" value="zf-C3HC4_2"/>
    <property type="match status" value="1"/>
</dbReference>
<feature type="compositionally biased region" description="Gly residues" evidence="4">
    <location>
        <begin position="126"/>
        <end position="140"/>
    </location>
</feature>
<feature type="region of interest" description="Disordered" evidence="4">
    <location>
        <begin position="347"/>
        <end position="378"/>
    </location>
</feature>
<evidence type="ECO:0000313" key="7">
    <source>
        <dbReference type="Proteomes" id="UP000827092"/>
    </source>
</evidence>
<reference evidence="6 7" key="1">
    <citation type="journal article" date="2022" name="Nat. Ecol. Evol.">
        <title>A masculinizing supergene underlies an exaggerated male reproductive morph in a spider.</title>
        <authorList>
            <person name="Hendrickx F."/>
            <person name="De Corte Z."/>
            <person name="Sonet G."/>
            <person name="Van Belleghem S.M."/>
            <person name="Kostlbacher S."/>
            <person name="Vangestel C."/>
        </authorList>
    </citation>
    <scope>NUCLEOTIDE SEQUENCE [LARGE SCALE GENOMIC DNA]</scope>
    <source>
        <strain evidence="6">W744_W776</strain>
    </source>
</reference>
<dbReference type="PANTHER" id="PTHR13459:SF1">
    <property type="entry name" value="E3 UBIQUITIN-PROTEIN LIGASE RNF220 ISOFORM X1"/>
    <property type="match status" value="1"/>
</dbReference>
<dbReference type="InterPro" id="IPR052443">
    <property type="entry name" value="E3_ubiq-ligase_RNF220-like"/>
</dbReference>
<dbReference type="Pfam" id="PF15926">
    <property type="entry name" value="RNF220"/>
    <property type="match status" value="1"/>
</dbReference>
<dbReference type="PANTHER" id="PTHR13459">
    <property type="entry name" value="E3 UBIQUITIN-PROTEIN LIGASE RNF220 ISOFORM X1"/>
    <property type="match status" value="1"/>
</dbReference>
<evidence type="ECO:0000256" key="2">
    <source>
        <dbReference type="ARBA" id="ARBA00022833"/>
    </source>
</evidence>